<dbReference type="RefSeq" id="WP_039426654.1">
    <property type="nucleotide sequence ID" value="NZ_JRAK01000149.1"/>
</dbReference>
<keyword evidence="2" id="KW-1185">Reference proteome</keyword>
<dbReference type="Proteomes" id="UP000030146">
    <property type="component" value="Unassembled WGS sequence"/>
</dbReference>
<gene>
    <name evidence="1" type="ORF">HR15_11160</name>
</gene>
<protein>
    <submittedName>
        <fullName evidence="1">Uncharacterized protein</fullName>
    </submittedName>
</protein>
<name>A0A0A2EZL6_9PORP</name>
<comment type="caution">
    <text evidence="1">The sequence shown here is derived from an EMBL/GenBank/DDBJ whole genome shotgun (WGS) entry which is preliminary data.</text>
</comment>
<evidence type="ECO:0000313" key="1">
    <source>
        <dbReference type="EMBL" id="KGN84343.1"/>
    </source>
</evidence>
<organism evidence="1 2">
    <name type="scientific">Porphyromonas gulae</name>
    <dbReference type="NCBI Taxonomy" id="111105"/>
    <lineage>
        <taxon>Bacteria</taxon>
        <taxon>Pseudomonadati</taxon>
        <taxon>Bacteroidota</taxon>
        <taxon>Bacteroidia</taxon>
        <taxon>Bacteroidales</taxon>
        <taxon>Porphyromonadaceae</taxon>
        <taxon>Porphyromonas</taxon>
    </lineage>
</organism>
<accession>A0A0A2EZL6</accession>
<dbReference type="AlphaFoldDB" id="A0A0A2EZL6"/>
<proteinExistence type="predicted"/>
<reference evidence="1 2" key="1">
    <citation type="submission" date="2014-08" db="EMBL/GenBank/DDBJ databases">
        <title>Porphyromonas gulae strain:COT-052_OH3439 Genome sequencing.</title>
        <authorList>
            <person name="Wallis C."/>
            <person name="Deusch O."/>
            <person name="O'Flynn C."/>
            <person name="Davis I."/>
            <person name="Jospin G."/>
            <person name="Darling A.E."/>
            <person name="Coil D.A."/>
            <person name="Alexiev A."/>
            <person name="Horsfall A."/>
            <person name="Kirkwood N."/>
            <person name="Harris S."/>
            <person name="Eisen J.A."/>
        </authorList>
    </citation>
    <scope>NUCLEOTIDE SEQUENCE [LARGE SCALE GENOMIC DNA]</scope>
    <source>
        <strain evidence="2">COT-052 OH3439</strain>
    </source>
</reference>
<evidence type="ECO:0000313" key="2">
    <source>
        <dbReference type="Proteomes" id="UP000030146"/>
    </source>
</evidence>
<dbReference type="EMBL" id="JRAK01000149">
    <property type="protein sequence ID" value="KGN84343.1"/>
    <property type="molecule type" value="Genomic_DNA"/>
</dbReference>
<sequence length="74" mass="8391">MFTIQLIETSTGKPLEGKKVGVVFKGWLRGCTDNYYTNRDGEVHFSEENGEGAVYVQGKKVYEGRIEGRKVIYI</sequence>